<comment type="caution">
    <text evidence="1">The sequence shown here is derived from an EMBL/GenBank/DDBJ whole genome shotgun (WGS) entry which is preliminary data.</text>
</comment>
<gene>
    <name evidence="1" type="ORF">DVH24_042497</name>
</gene>
<dbReference type="PANTHER" id="PTHR47481:SF31">
    <property type="entry name" value="OS01G0873500 PROTEIN"/>
    <property type="match status" value="1"/>
</dbReference>
<dbReference type="PANTHER" id="PTHR47481">
    <property type="match status" value="1"/>
</dbReference>
<name>A0A498JFW0_MALDO</name>
<dbReference type="AlphaFoldDB" id="A0A498JFW0"/>
<evidence type="ECO:0000313" key="1">
    <source>
        <dbReference type="EMBL" id="RXH92723.1"/>
    </source>
</evidence>
<keyword evidence="2" id="KW-1185">Reference proteome</keyword>
<protein>
    <submittedName>
        <fullName evidence="1">Uncharacterized protein</fullName>
    </submittedName>
</protein>
<dbReference type="EMBL" id="RDQH01000334">
    <property type="protein sequence ID" value="RXH92723.1"/>
    <property type="molecule type" value="Genomic_DNA"/>
</dbReference>
<accession>A0A498JFW0</accession>
<proteinExistence type="predicted"/>
<sequence>MERAPKQKDRQYASYFYMSSLSSEASLHFQLLAMSKGSQSLDVYLQHVKSIANKLASINQPVVDKDIVLVVLRGLGFKYRMSNTAIINGSLTTFVDLRHTFKQQNSRSSSPFNSGVALLMHSAGPTVSSSRSNSL</sequence>
<dbReference type="Proteomes" id="UP000290289">
    <property type="component" value="Chromosome 8"/>
</dbReference>
<evidence type="ECO:0000313" key="2">
    <source>
        <dbReference type="Proteomes" id="UP000290289"/>
    </source>
</evidence>
<organism evidence="1 2">
    <name type="scientific">Malus domestica</name>
    <name type="common">Apple</name>
    <name type="synonym">Pyrus malus</name>
    <dbReference type="NCBI Taxonomy" id="3750"/>
    <lineage>
        <taxon>Eukaryota</taxon>
        <taxon>Viridiplantae</taxon>
        <taxon>Streptophyta</taxon>
        <taxon>Embryophyta</taxon>
        <taxon>Tracheophyta</taxon>
        <taxon>Spermatophyta</taxon>
        <taxon>Magnoliopsida</taxon>
        <taxon>eudicotyledons</taxon>
        <taxon>Gunneridae</taxon>
        <taxon>Pentapetalae</taxon>
        <taxon>rosids</taxon>
        <taxon>fabids</taxon>
        <taxon>Rosales</taxon>
        <taxon>Rosaceae</taxon>
        <taxon>Amygdaloideae</taxon>
        <taxon>Maleae</taxon>
        <taxon>Malus</taxon>
    </lineage>
</organism>
<reference evidence="1 2" key="1">
    <citation type="submission" date="2018-10" db="EMBL/GenBank/DDBJ databases">
        <title>A high-quality apple genome assembly.</title>
        <authorList>
            <person name="Hu J."/>
        </authorList>
    </citation>
    <scope>NUCLEOTIDE SEQUENCE [LARGE SCALE GENOMIC DNA]</scope>
    <source>
        <strain evidence="2">cv. HFTH1</strain>
        <tissue evidence="1">Young leaf</tissue>
    </source>
</reference>